<accession>A0ABV2QE04</accession>
<comment type="subcellular location">
    <subcellularLocation>
        <location evidence="1">Cell inner membrane</location>
        <topology evidence="1">Multi-pass membrane protein</topology>
    </subcellularLocation>
    <subcellularLocation>
        <location evidence="8">Cell membrane</location>
        <topology evidence="8">Multi-pass membrane protein</topology>
    </subcellularLocation>
</comment>
<keyword evidence="7 8" id="KW-0472">Membrane</keyword>
<dbReference type="Pfam" id="PF00528">
    <property type="entry name" value="BPD_transp_1"/>
    <property type="match status" value="1"/>
</dbReference>
<keyword evidence="4" id="KW-0997">Cell inner membrane</keyword>
<evidence type="ECO:0000256" key="7">
    <source>
        <dbReference type="ARBA" id="ARBA00023136"/>
    </source>
</evidence>
<feature type="transmembrane region" description="Helical" evidence="8">
    <location>
        <begin position="88"/>
        <end position="108"/>
    </location>
</feature>
<dbReference type="PROSITE" id="PS50928">
    <property type="entry name" value="ABC_TM1"/>
    <property type="match status" value="1"/>
</dbReference>
<comment type="similarity">
    <text evidence="8">Belongs to the binding-protein-dependent transport system permease family.</text>
</comment>
<evidence type="ECO:0000256" key="4">
    <source>
        <dbReference type="ARBA" id="ARBA00022519"/>
    </source>
</evidence>
<evidence type="ECO:0000259" key="9">
    <source>
        <dbReference type="PROSITE" id="PS50928"/>
    </source>
</evidence>
<comment type="caution">
    <text evidence="10">The sequence shown here is derived from an EMBL/GenBank/DDBJ whole genome shotgun (WGS) entry which is preliminary data.</text>
</comment>
<dbReference type="CDD" id="cd06261">
    <property type="entry name" value="TM_PBP2"/>
    <property type="match status" value="1"/>
</dbReference>
<keyword evidence="3" id="KW-1003">Cell membrane</keyword>
<dbReference type="InterPro" id="IPR035906">
    <property type="entry name" value="MetI-like_sf"/>
</dbReference>
<evidence type="ECO:0000256" key="3">
    <source>
        <dbReference type="ARBA" id="ARBA00022475"/>
    </source>
</evidence>
<feature type="transmembrane region" description="Helical" evidence="8">
    <location>
        <begin position="250"/>
        <end position="269"/>
    </location>
</feature>
<dbReference type="SUPFAM" id="SSF161098">
    <property type="entry name" value="MetI-like"/>
    <property type="match status" value="1"/>
</dbReference>
<dbReference type="PANTHER" id="PTHR43357">
    <property type="entry name" value="INNER MEMBRANE ABC TRANSPORTER PERMEASE PROTEIN YDCV"/>
    <property type="match status" value="1"/>
</dbReference>
<evidence type="ECO:0000256" key="6">
    <source>
        <dbReference type="ARBA" id="ARBA00022989"/>
    </source>
</evidence>
<evidence type="ECO:0000256" key="5">
    <source>
        <dbReference type="ARBA" id="ARBA00022692"/>
    </source>
</evidence>
<evidence type="ECO:0000313" key="10">
    <source>
        <dbReference type="EMBL" id="MET4578835.1"/>
    </source>
</evidence>
<keyword evidence="2 8" id="KW-0813">Transport</keyword>
<gene>
    <name evidence="10" type="ORF">ABIE13_003951</name>
</gene>
<protein>
    <submittedName>
        <fullName evidence="10">Spermidine/putrescine transport system permease protein</fullName>
    </submittedName>
</protein>
<dbReference type="Gene3D" id="1.10.3720.10">
    <property type="entry name" value="MetI-like"/>
    <property type="match status" value="1"/>
</dbReference>
<dbReference type="InterPro" id="IPR000515">
    <property type="entry name" value="MetI-like"/>
</dbReference>
<dbReference type="RefSeq" id="WP_354446395.1">
    <property type="nucleotide sequence ID" value="NZ_JBEPSH010000007.1"/>
</dbReference>
<feature type="transmembrane region" description="Helical" evidence="8">
    <location>
        <begin position="198"/>
        <end position="219"/>
    </location>
</feature>
<feature type="domain" description="ABC transmembrane type-1" evidence="9">
    <location>
        <begin position="82"/>
        <end position="270"/>
    </location>
</feature>
<keyword evidence="11" id="KW-1185">Reference proteome</keyword>
<dbReference type="Proteomes" id="UP001549320">
    <property type="component" value="Unassembled WGS sequence"/>
</dbReference>
<evidence type="ECO:0000313" key="11">
    <source>
        <dbReference type="Proteomes" id="UP001549320"/>
    </source>
</evidence>
<dbReference type="PANTHER" id="PTHR43357:SF4">
    <property type="entry name" value="INNER MEMBRANE ABC TRANSPORTER PERMEASE PROTEIN YDCV"/>
    <property type="match status" value="1"/>
</dbReference>
<proteinExistence type="inferred from homology"/>
<dbReference type="EMBL" id="JBEPSH010000007">
    <property type="protein sequence ID" value="MET4578835.1"/>
    <property type="molecule type" value="Genomic_DNA"/>
</dbReference>
<organism evidence="10 11">
    <name type="scientific">Ottowia thiooxydans</name>
    <dbReference type="NCBI Taxonomy" id="219182"/>
    <lineage>
        <taxon>Bacteria</taxon>
        <taxon>Pseudomonadati</taxon>
        <taxon>Pseudomonadota</taxon>
        <taxon>Betaproteobacteria</taxon>
        <taxon>Burkholderiales</taxon>
        <taxon>Comamonadaceae</taxon>
        <taxon>Ottowia</taxon>
    </lineage>
</organism>
<sequence length="281" mass="30671">MAEAHSSHSFARVVRARLSAGSWYVVLALIVALGCTILVVPTFFALATSFNGGESLRFPPQDLSFRWFIALWTESDDIWEAVSVSARVSVVAVSVAAVLATGAAMYLARQQSTWARALETFFQSPMMLPGISLGLATLIWLQMLGIQLSYWTLVIGHIAISTPYILRTALIGLGQIDPSVIDASRSLGATQWRTFSRIVLPLAAPAIFAGSFIAFMFSFDNVPVSMFLSDARSEVLPIRLLHLIESLLDVRAAAVASVLIVFTVVFSLLMERLLGVSRYVR</sequence>
<evidence type="ECO:0000256" key="2">
    <source>
        <dbReference type="ARBA" id="ARBA00022448"/>
    </source>
</evidence>
<keyword evidence="6 8" id="KW-1133">Transmembrane helix</keyword>
<name>A0ABV2QE04_9BURK</name>
<evidence type="ECO:0000256" key="8">
    <source>
        <dbReference type="RuleBase" id="RU363032"/>
    </source>
</evidence>
<reference evidence="10 11" key="1">
    <citation type="submission" date="2024-06" db="EMBL/GenBank/DDBJ databases">
        <title>Sorghum-associated microbial communities from plants grown in Nebraska, USA.</title>
        <authorList>
            <person name="Schachtman D."/>
        </authorList>
    </citation>
    <scope>NUCLEOTIDE SEQUENCE [LARGE SCALE GENOMIC DNA]</scope>
    <source>
        <strain evidence="10 11">2709</strain>
    </source>
</reference>
<evidence type="ECO:0000256" key="1">
    <source>
        <dbReference type="ARBA" id="ARBA00004429"/>
    </source>
</evidence>
<keyword evidence="5 8" id="KW-0812">Transmembrane</keyword>
<feature type="transmembrane region" description="Helical" evidence="8">
    <location>
        <begin position="21"/>
        <end position="47"/>
    </location>
</feature>
<feature type="transmembrane region" description="Helical" evidence="8">
    <location>
        <begin position="120"/>
        <end position="142"/>
    </location>
</feature>
<feature type="transmembrane region" description="Helical" evidence="8">
    <location>
        <begin position="148"/>
        <end position="166"/>
    </location>
</feature>